<dbReference type="InParanoid" id="A0A2P5HMZ9"/>
<evidence type="ECO:0000313" key="4">
    <source>
        <dbReference type="Proteomes" id="UP000094444"/>
    </source>
</evidence>
<dbReference type="InterPro" id="IPR051283">
    <property type="entry name" value="Sec_Metabolite_Acyltrans"/>
</dbReference>
<accession>A0A2P5HMZ9</accession>
<dbReference type="STRING" id="158607.A0A2P5HMZ9"/>
<dbReference type="EMBL" id="MAVT02001214">
    <property type="protein sequence ID" value="POS71629.1"/>
    <property type="molecule type" value="Genomic_DNA"/>
</dbReference>
<dbReference type="OrthoDB" id="671439at2759"/>
<keyword evidence="4" id="KW-1185">Reference proteome</keyword>
<protein>
    <recommendedName>
        <fullName evidence="5">Trichothecene 3-O-acetyltransferase</fullName>
    </recommendedName>
</protein>
<name>A0A2P5HMZ9_DIAHE</name>
<dbReference type="Gene3D" id="3.30.559.10">
    <property type="entry name" value="Chloramphenicol acetyltransferase-like domain"/>
    <property type="match status" value="2"/>
</dbReference>
<dbReference type="InterPro" id="IPR023213">
    <property type="entry name" value="CAT-like_dom_sf"/>
</dbReference>
<dbReference type="GO" id="GO:0016740">
    <property type="term" value="F:transferase activity"/>
    <property type="evidence" value="ECO:0007669"/>
    <property type="project" value="UniProtKB-KW"/>
</dbReference>
<proteinExistence type="predicted"/>
<dbReference type="Pfam" id="PF02458">
    <property type="entry name" value="Transferase"/>
    <property type="match status" value="1"/>
</dbReference>
<gene>
    <name evidence="3" type="ORF">DHEL01_v209973</name>
</gene>
<dbReference type="PANTHER" id="PTHR31896:SF13">
    <property type="entry name" value="TRICHOTHECENE 3-O-ACETYLTRANSFERASE"/>
    <property type="match status" value="1"/>
</dbReference>
<reference evidence="3" key="1">
    <citation type="submission" date="2017-09" db="EMBL/GenBank/DDBJ databases">
        <title>Polyketide synthases of a Diaporthe helianthi virulent isolate.</title>
        <authorList>
            <person name="Baroncelli R."/>
        </authorList>
    </citation>
    <scope>NUCLEOTIDE SEQUENCE [LARGE SCALE GENOMIC DNA]</scope>
    <source>
        <strain evidence="3">7/96</strain>
    </source>
</reference>
<feature type="compositionally biased region" description="Low complexity" evidence="2">
    <location>
        <begin position="10"/>
        <end position="19"/>
    </location>
</feature>
<evidence type="ECO:0000313" key="3">
    <source>
        <dbReference type="EMBL" id="POS71629.1"/>
    </source>
</evidence>
<evidence type="ECO:0000256" key="1">
    <source>
        <dbReference type="ARBA" id="ARBA00022679"/>
    </source>
</evidence>
<evidence type="ECO:0000256" key="2">
    <source>
        <dbReference type="SAM" id="MobiDB-lite"/>
    </source>
</evidence>
<dbReference type="Proteomes" id="UP000094444">
    <property type="component" value="Unassembled WGS sequence"/>
</dbReference>
<dbReference type="AlphaFoldDB" id="A0A2P5HMZ9"/>
<evidence type="ECO:0008006" key="5">
    <source>
        <dbReference type="Google" id="ProtNLM"/>
    </source>
</evidence>
<comment type="caution">
    <text evidence="3">The sequence shown here is derived from an EMBL/GenBank/DDBJ whole genome shotgun (WGS) entry which is preliminary data.</text>
</comment>
<feature type="region of interest" description="Disordered" evidence="2">
    <location>
        <begin position="1"/>
        <end position="45"/>
    </location>
</feature>
<dbReference type="PANTHER" id="PTHR31896">
    <property type="entry name" value="FAMILY REGULATORY PROTEIN, PUTATIVE (AFU_ORTHOLOGUE AFUA_3G14730)-RELATED"/>
    <property type="match status" value="1"/>
</dbReference>
<keyword evidence="1" id="KW-0808">Transferase</keyword>
<sequence>MLPPTHTRAARQFARAARQCPTGRRPKGSQHAGHRSERDPLPFSQTRLRTITSTATLAGRWLAGDPALDAKLQVGRSLTTQSARAPGTGSRQTFDIKASAQNFKEEKFRLSTLDLFNTQNYSTHALFFKVDEAEKANIAYAFKQGLRQALNQCRHMLGHLQPNEYGDFSLVTTSKSAVRLVIQWLDDPVTGGFPSYSEIERAKFTSQSLGDISRLTIEGMRMGCRRAPDSRPEMAGFQLNFIPGGLIFTVHKHHAGLDIAGTTSLIHQIAANVKHVISRTPAPDWDDSLMDRSRFITSTSDIAKTNLQLPPPAPGRHQAWLPNSWLLFHLPRSKAAELKRQATPPDGQWISTHDAVVAFLWRVLSRHRAKIYKPNLSEPALLFEAINMRDRLTPPLPARYQGNALSAGVSTDQPHPLTLAEVITTAPLHQLAQFIRQMTTSATQERLDKTLESLAPFKDKWKLHPRLDAIPPMSLVVTDWRKADMCDADFGFGRPAAFRQLSDIVIENMMVIYPPLKSNDEDPDNGLEVMVPFESHAVDMLKEDAELTRYFEFRGFEACPPT</sequence>
<organism evidence="3 4">
    <name type="scientific">Diaporthe helianthi</name>
    <dbReference type="NCBI Taxonomy" id="158607"/>
    <lineage>
        <taxon>Eukaryota</taxon>
        <taxon>Fungi</taxon>
        <taxon>Dikarya</taxon>
        <taxon>Ascomycota</taxon>
        <taxon>Pezizomycotina</taxon>
        <taxon>Sordariomycetes</taxon>
        <taxon>Sordariomycetidae</taxon>
        <taxon>Diaporthales</taxon>
        <taxon>Diaporthaceae</taxon>
        <taxon>Diaporthe</taxon>
    </lineage>
</organism>